<keyword evidence="11" id="KW-1161">Viral attachment to host cell</keyword>
<evidence type="ECO:0000256" key="23">
    <source>
        <dbReference type="SAM" id="MobiDB-lite"/>
    </source>
</evidence>
<keyword evidence="20" id="KW-1160">Virus entry into host cell</keyword>
<evidence type="ECO:0000256" key="8">
    <source>
        <dbReference type="ARBA" id="ARBA00022595"/>
    </source>
</evidence>
<dbReference type="RefSeq" id="YP_010839689.1">
    <property type="nucleotide sequence ID" value="NC_078044.1"/>
</dbReference>
<evidence type="ECO:0000256" key="11">
    <source>
        <dbReference type="ARBA" id="ARBA00022804"/>
    </source>
</evidence>
<evidence type="ECO:0000256" key="7">
    <source>
        <dbReference type="ARBA" id="ARBA00022581"/>
    </source>
</evidence>
<evidence type="ECO:0000256" key="12">
    <source>
        <dbReference type="ARBA" id="ARBA00022812"/>
    </source>
</evidence>
<feature type="domain" description="Phlebovirus glycoprotein G2 C-terminal" evidence="28">
    <location>
        <begin position="1192"/>
        <end position="1356"/>
    </location>
</feature>
<dbReference type="GO" id="GO:0019062">
    <property type="term" value="P:virion attachment to host cell"/>
    <property type="evidence" value="ECO:0007669"/>
    <property type="project" value="UniProtKB-KW"/>
</dbReference>
<feature type="transmembrane region" description="Helical" evidence="24">
    <location>
        <begin position="835"/>
        <end position="853"/>
    </location>
</feature>
<evidence type="ECO:0000256" key="16">
    <source>
        <dbReference type="ARBA" id="ARBA00023136"/>
    </source>
</evidence>
<dbReference type="GeneID" id="80549612"/>
<feature type="compositionally biased region" description="Basic and acidic residues" evidence="23">
    <location>
        <begin position="257"/>
        <end position="268"/>
    </location>
</feature>
<dbReference type="GO" id="GO:0044178">
    <property type="term" value="C:host cell Golgi membrane"/>
    <property type="evidence" value="ECO:0007669"/>
    <property type="project" value="UniProtKB-SubCell"/>
</dbReference>
<keyword evidence="16 24" id="KW-0472">Membrane</keyword>
<dbReference type="EMBL" id="HM627183">
    <property type="protein sequence ID" value="AED98380.1"/>
    <property type="molecule type" value="Viral_cRNA"/>
</dbReference>
<evidence type="ECO:0000256" key="18">
    <source>
        <dbReference type="ARBA" id="ARBA00023180"/>
    </source>
</evidence>
<feature type="domain" description="Phlebovirus nonstructural NS-M" evidence="27">
    <location>
        <begin position="7"/>
        <end position="251"/>
    </location>
</feature>
<comment type="subcellular location">
    <subcellularLocation>
        <location evidence="1">Host Golgi apparatus membrane</location>
        <topology evidence="1">Single-pass type I membrane protein</topology>
    </subcellularLocation>
    <subcellularLocation>
        <location evidence="2">Host endoplasmic reticulum membrane</location>
        <topology evidence="2">Single-pass type I membrane protein</topology>
    </subcellularLocation>
    <subcellularLocation>
        <location evidence="3">Virion membrane</location>
        <topology evidence="3">Single-pass type I membrane protein</topology>
    </subcellularLocation>
</comment>
<evidence type="ECO:0000256" key="5">
    <source>
        <dbReference type="ARBA" id="ARBA00022506"/>
    </source>
</evidence>
<evidence type="ECO:0000256" key="4">
    <source>
        <dbReference type="ARBA" id="ARBA00015294"/>
    </source>
</evidence>
<keyword evidence="7" id="KW-0945">Host-virus interaction</keyword>
<keyword evidence="12" id="KW-1040">Host Golgi apparatus</keyword>
<keyword evidence="17" id="KW-1015">Disulfide bond</keyword>
<feature type="domain" description="Phlebovirus glycoprotein G1" evidence="25">
    <location>
        <begin position="307"/>
        <end position="848"/>
    </location>
</feature>
<dbReference type="Gene3D" id="2.60.98.50">
    <property type="match status" value="3"/>
</dbReference>
<evidence type="ECO:0000256" key="9">
    <source>
        <dbReference type="ARBA" id="ARBA00022692"/>
    </source>
</evidence>
<evidence type="ECO:0000313" key="30">
    <source>
        <dbReference type="Proteomes" id="UP000161356"/>
    </source>
</evidence>
<name>I1ST83_9VIRU</name>
<evidence type="ECO:0000256" key="13">
    <source>
        <dbReference type="ARBA" id="ARBA00022844"/>
    </source>
</evidence>
<keyword evidence="19" id="KW-1038">Host endoplasmic reticulum</keyword>
<evidence type="ECO:0000256" key="15">
    <source>
        <dbReference type="ARBA" id="ARBA00022989"/>
    </source>
</evidence>
<keyword evidence="10" id="KW-0732">Signal</keyword>
<evidence type="ECO:0000256" key="6">
    <source>
        <dbReference type="ARBA" id="ARBA00022510"/>
    </source>
</evidence>
<protein>
    <recommendedName>
        <fullName evidence="4">Envelopment polyprotein</fullName>
    </recommendedName>
    <alternativeName>
        <fullName evidence="21">M polyprotein</fullName>
    </alternativeName>
</protein>
<feature type="transmembrane region" description="Helical" evidence="24">
    <location>
        <begin position="738"/>
        <end position="760"/>
    </location>
</feature>
<dbReference type="Pfam" id="PF19019">
    <property type="entry name" value="Phlebo_G2_C"/>
    <property type="match status" value="1"/>
</dbReference>
<sequence>MNYYQIIYLIVLTSGVSSLVRLSSRKSSYLGKICFSAETPAEGVMVYWLSEVSKMSPGAMDCSKAGGDYRKMDRKEMSSYMTDVVESAASGLDDSFSCLGNNEGIEIVSDQIRTEDRPMVVNCDTGNFQEEVRVIGIAGRPPVRMPEKTPVMEDPVEENGAASRLSEIQKEVELLRLDQANKQKQLNEAIEKMKKLKESHGLEVDKREDELDRLIGEKKRLEGDLNKERSLSTRLENELSILKNEIFRRENNARKIEEEAERKREADLAGRTTKPKTTTVRPLASITPVIMIGLLSASMVSSQMLDHYNNRPDKGKFTLDSEEDDTKQCSAVDYGKECKTLEMLIRSGKYPFFSAHSQHQSLIESLNEEIIGISADGFCNHSNGAAVNEKCNEERAYLKHKCPPGFQSMIFVGGDGGVKGTKCPKGYEVTHDCQFCKKLKTEDEPKANGFVLHLQDVFCQTGGQTYSLTPPAPKGYCSIGEKVYKRCTEFESHYERIPFITLAVAGKVYLSTLEMKNTEEDNKGNYLCYSHVGQHQTSGSMTDTESGVVTLKKVNPDACSSSSSKCVGDAVYCSRHKCVDHKPIAYCMVRSGAGPIKVKMGGMWVAPSCIGYETVLVRKPVVSSPIKPVGKCSSCISECKKEGILIRASDARIISAVACSGGHCISSHQKPDMEISINYPGAMQSIGGQVGVHLSYEGQTPSDHIVVHCNPVDPCVAHDCYICAHGLINYQCHTTASAFVVVTVIVGSIWLIGTVIFLVLRHLGKAPRRLRTPAKWVTLLLKWIIRMVKRALAERHNELNRRIGWQADVEGGRVNMNPPVQNAARAPRIIPGGGLVRYSTYLSLILMLSPGALCCSETVLASSKIKKCYSESGKDKCVLSGSVLLRAGPIGSSSCVLIQGLSENQKEFISIRTASSELVCREGQGFWTTLYKPKCMSSRRCHLVGECHGNTCQAWNETRLSSEFSGLENNKVMQENKCFEQCGGIGCGCFNINPSCLMVHTELSTVKPEAVRVFSCSDWVHRVELQVKVPDSEVQTISLGALSTVSTTWGSIGLGLDAEGITGSNSYSFMRSSSGEFALLDEELSLIPRKGFIGEIRCPNEASALAASSSCVMAEDLIKYKPMTDSIDCTSSLVDPFLMFNMGMLPQTRNGKTFTKSKDGQTIQAMASSVVEASLSLTFDNLEIEFVVNQPDCTATFLNISGCYSCNAGSRVCLQIKTNKQGTFVAHNSDNSVHFMTNVVGNKEIYCSVLHFARPRVDEKLEYTCGKDKKPLIIRGDLIALDLFTGRNNTGGASVVINPKTGSWSLSSWALDFSDWMGGPLRTVMKTMIMVCLSIIALIVAWNLVRILISRILENRWRKNV</sequence>
<dbReference type="KEGG" id="vg:80549612"/>
<dbReference type="GO" id="GO:0055036">
    <property type="term" value="C:virion membrane"/>
    <property type="evidence" value="ECO:0007669"/>
    <property type="project" value="UniProtKB-SubCell"/>
</dbReference>
<dbReference type="InterPro" id="IPR043603">
    <property type="entry name" value="Phlebo_G2_C"/>
</dbReference>
<keyword evidence="15 24" id="KW-1133">Transmembrane helix</keyword>
<keyword evidence="5" id="KW-1168">Fusion of virus membrane with host membrane</keyword>
<dbReference type="GO" id="GO:0044167">
    <property type="term" value="C:host cell endoplasmic reticulum membrane"/>
    <property type="evidence" value="ECO:0007669"/>
    <property type="project" value="UniProtKB-SubCell"/>
</dbReference>
<dbReference type="Pfam" id="PF07245">
    <property type="entry name" value="Phlebovirus_G2"/>
    <property type="match status" value="1"/>
</dbReference>
<dbReference type="GO" id="GO:0046718">
    <property type="term" value="P:symbiont entry into host cell"/>
    <property type="evidence" value="ECO:0007669"/>
    <property type="project" value="UniProtKB-KW"/>
</dbReference>
<dbReference type="Proteomes" id="UP000161356">
    <property type="component" value="Genome"/>
</dbReference>
<keyword evidence="14" id="KW-1043">Host membrane</keyword>
<evidence type="ECO:0000256" key="21">
    <source>
        <dbReference type="ARBA" id="ARBA00031199"/>
    </source>
</evidence>
<evidence type="ECO:0000313" key="29">
    <source>
        <dbReference type="EMBL" id="AED98380.1"/>
    </source>
</evidence>
<keyword evidence="8" id="KW-1162">Viral penetration into host cytoplasm</keyword>
<keyword evidence="30" id="KW-1185">Reference proteome</keyword>
<reference evidence="29 30" key="1">
    <citation type="submission" date="2010-07" db="EMBL/GenBank/DDBJ databases">
        <title>Genetic diversity of Phleboviruses.</title>
        <authorList>
            <person name="Palacios G."/>
            <person name="Savji N."/>
            <person name="Sze W."/>
            <person name="Tesh R."/>
            <person name="Lipkin W."/>
        </authorList>
    </citation>
    <scope>NUCLEOTIDE SEQUENCE [LARGE SCALE GENOMIC DNA]</scope>
</reference>
<dbReference type="GO" id="GO:0016020">
    <property type="term" value="C:membrane"/>
    <property type="evidence" value="ECO:0007669"/>
    <property type="project" value="InterPro"/>
</dbReference>
<evidence type="ECO:0000256" key="3">
    <source>
        <dbReference type="ARBA" id="ARBA00004563"/>
    </source>
</evidence>
<evidence type="ECO:0000256" key="20">
    <source>
        <dbReference type="ARBA" id="ARBA00023296"/>
    </source>
</evidence>
<evidence type="ECO:0000256" key="14">
    <source>
        <dbReference type="ARBA" id="ARBA00022870"/>
    </source>
</evidence>
<dbReference type="Gene3D" id="2.60.40.3770">
    <property type="match status" value="1"/>
</dbReference>
<dbReference type="Pfam" id="PF07246">
    <property type="entry name" value="Phlebovirus_NSM"/>
    <property type="match status" value="1"/>
</dbReference>
<dbReference type="GO" id="GO:0039654">
    <property type="term" value="P:fusion of virus membrane with host endosome membrane"/>
    <property type="evidence" value="ECO:0007669"/>
    <property type="project" value="UniProtKB-KW"/>
</dbReference>
<keyword evidence="13" id="KW-0946">Virion</keyword>
<dbReference type="InterPro" id="IPR009878">
    <property type="entry name" value="Phlebovirus_G2_fusion"/>
</dbReference>
<feature type="transmembrane region" description="Helical" evidence="24">
    <location>
        <begin position="1328"/>
        <end position="1349"/>
    </location>
</feature>
<accession>I1ST83</accession>
<keyword evidence="6" id="KW-1170">Fusion of virus membrane with host endosomal membrane</keyword>
<evidence type="ECO:0000256" key="22">
    <source>
        <dbReference type="ARBA" id="ARBA00033745"/>
    </source>
</evidence>
<dbReference type="Pfam" id="PF07243">
    <property type="entry name" value="Phlebovirus_G1"/>
    <property type="match status" value="1"/>
</dbReference>
<evidence type="ECO:0000256" key="1">
    <source>
        <dbReference type="ARBA" id="ARBA00004244"/>
    </source>
</evidence>
<proteinExistence type="inferred from homology"/>
<organism evidence="29 30">
    <name type="scientific">Salobo virus</name>
    <dbReference type="NCBI Taxonomy" id="427316"/>
    <lineage>
        <taxon>Viruses</taxon>
        <taxon>Riboviria</taxon>
        <taxon>Orthornavirae</taxon>
        <taxon>Negarnaviricota</taxon>
        <taxon>Polyploviricotina</taxon>
        <taxon>Bunyaviricetes</taxon>
        <taxon>Hareavirales</taxon>
        <taxon>Phenuiviridae</taxon>
        <taxon>Phlebovirus</taxon>
        <taxon>Phlebovirus saloboense</taxon>
    </lineage>
</organism>
<dbReference type="InterPro" id="IPR010826">
    <property type="entry name" value="Phlebovirus_G1"/>
</dbReference>
<keyword evidence="18" id="KW-0325">Glycoprotein</keyword>
<evidence type="ECO:0000256" key="24">
    <source>
        <dbReference type="SAM" id="Phobius"/>
    </source>
</evidence>
<keyword evidence="9 24" id="KW-0812">Transmembrane</keyword>
<feature type="domain" description="Phlebovirus glycoprotein G2 fusion" evidence="26">
    <location>
        <begin position="855"/>
        <end position="1172"/>
    </location>
</feature>
<evidence type="ECO:0000256" key="19">
    <source>
        <dbReference type="ARBA" id="ARBA00023184"/>
    </source>
</evidence>
<evidence type="ECO:0000256" key="17">
    <source>
        <dbReference type="ARBA" id="ARBA00023157"/>
    </source>
</evidence>
<evidence type="ECO:0000256" key="10">
    <source>
        <dbReference type="ARBA" id="ARBA00022729"/>
    </source>
</evidence>
<evidence type="ECO:0000259" key="28">
    <source>
        <dbReference type="Pfam" id="PF19019"/>
    </source>
</evidence>
<dbReference type="InterPro" id="IPR009879">
    <property type="entry name" value="Phlebovirus_NSM"/>
</dbReference>
<evidence type="ECO:0000259" key="25">
    <source>
        <dbReference type="Pfam" id="PF07243"/>
    </source>
</evidence>
<evidence type="ECO:0000256" key="2">
    <source>
        <dbReference type="ARBA" id="ARBA00004482"/>
    </source>
</evidence>
<comment type="similarity">
    <text evidence="22">Belongs to the phlebovirus envelope glycoprotein family.</text>
</comment>
<evidence type="ECO:0000259" key="27">
    <source>
        <dbReference type="Pfam" id="PF07246"/>
    </source>
</evidence>
<feature type="region of interest" description="Disordered" evidence="23">
    <location>
        <begin position="257"/>
        <end position="276"/>
    </location>
</feature>
<evidence type="ECO:0000259" key="26">
    <source>
        <dbReference type="Pfam" id="PF07245"/>
    </source>
</evidence>